<keyword evidence="1" id="KW-0378">Hydrolase</keyword>
<dbReference type="Proteomes" id="UP000037822">
    <property type="component" value="Unassembled WGS sequence"/>
</dbReference>
<proteinExistence type="predicted"/>
<protein>
    <submittedName>
        <fullName evidence="1">Restriction endonuclease type II Eco29kI</fullName>
    </submittedName>
</protein>
<dbReference type="Pfam" id="PF09517">
    <property type="entry name" value="RE_Eco29kI"/>
    <property type="match status" value="1"/>
</dbReference>
<reference evidence="1 2" key="1">
    <citation type="submission" date="2015-07" db="EMBL/GenBank/DDBJ databases">
        <title>Whole genome sequencing of Bosea vaviloviae isolated from cave pool.</title>
        <authorList>
            <person name="Tan N.E.H."/>
            <person name="Lee Y.P."/>
            <person name="Gan H.M."/>
            <person name="Barton H."/>
            <person name="Savka M.A."/>
        </authorList>
    </citation>
    <scope>NUCLEOTIDE SEQUENCE [LARGE SCALE GENOMIC DNA]</scope>
    <source>
        <strain evidence="1 2">SD260</strain>
    </source>
</reference>
<dbReference type="InterPro" id="IPR018575">
    <property type="entry name" value="Restrct_endonuc_II_Eco29kI"/>
</dbReference>
<keyword evidence="2" id="KW-1185">Reference proteome</keyword>
<dbReference type="OrthoDB" id="4187639at2"/>
<keyword evidence="1" id="KW-0540">Nuclease</keyword>
<dbReference type="AlphaFoldDB" id="A0A0N1F0I6"/>
<dbReference type="RefSeq" id="WP_054211344.1">
    <property type="nucleotide sequence ID" value="NZ_LGSZ01000060.1"/>
</dbReference>
<name>A0A0N1F0I6_9HYPH</name>
<organism evidence="1 2">
    <name type="scientific">Bosea vaviloviae</name>
    <dbReference type="NCBI Taxonomy" id="1526658"/>
    <lineage>
        <taxon>Bacteria</taxon>
        <taxon>Pseudomonadati</taxon>
        <taxon>Pseudomonadota</taxon>
        <taxon>Alphaproteobacteria</taxon>
        <taxon>Hyphomicrobiales</taxon>
        <taxon>Boseaceae</taxon>
        <taxon>Bosea</taxon>
    </lineage>
</organism>
<comment type="caution">
    <text evidence="1">The sequence shown here is derived from an EMBL/GenBank/DDBJ whole genome shotgun (WGS) entry which is preliminary data.</text>
</comment>
<evidence type="ECO:0000313" key="2">
    <source>
        <dbReference type="Proteomes" id="UP000037822"/>
    </source>
</evidence>
<dbReference type="GO" id="GO:0004519">
    <property type="term" value="F:endonuclease activity"/>
    <property type="evidence" value="ECO:0007669"/>
    <property type="project" value="UniProtKB-KW"/>
</dbReference>
<dbReference type="PATRIC" id="fig|1526658.3.peg.1695"/>
<sequence>MSKSPVSATNLLVAKLRQDLSDIVAQARATELSPRSRSKLNSEIERAAGELTALLAELDPIKRPKDVFDPGNPRTIGFFIALAMTAQPRHPLDAFEPRYGSGIYALYYTGDFAPYAPISKTETPIYVGQAAPGSHDARTPVEQGARLAARLNEHRKTILKASESLDIADFECRALAVQTGWETPAEDYLIRLFKPIWNKETKIVQGFGKHGDAPTTRTNRVSSWDVLHQGRAAAGHGVNPVQKELATLHTELAEHFRDVPSFGTLEEVISGFIDGLRQS</sequence>
<evidence type="ECO:0000313" key="1">
    <source>
        <dbReference type="EMBL" id="KPH77367.1"/>
    </source>
</evidence>
<keyword evidence="1" id="KW-0255">Endonuclease</keyword>
<accession>A0A0N1F0I6</accession>
<gene>
    <name evidence="1" type="ORF">AE618_22730</name>
</gene>
<dbReference type="EMBL" id="LGSZ01000060">
    <property type="protein sequence ID" value="KPH77367.1"/>
    <property type="molecule type" value="Genomic_DNA"/>
</dbReference>